<protein>
    <submittedName>
        <fullName evidence="1">Uncharacterized protein</fullName>
    </submittedName>
</protein>
<gene>
    <name evidence="1" type="ORF">RF11_14560</name>
</gene>
<dbReference type="AlphaFoldDB" id="A0A0C2J4G5"/>
<evidence type="ECO:0000313" key="1">
    <source>
        <dbReference type="EMBL" id="KII63957.1"/>
    </source>
</evidence>
<accession>A0A0C2J4G5</accession>
<evidence type="ECO:0000313" key="2">
    <source>
        <dbReference type="Proteomes" id="UP000031668"/>
    </source>
</evidence>
<dbReference type="EMBL" id="JWZT01004499">
    <property type="protein sequence ID" value="KII63957.1"/>
    <property type="molecule type" value="Genomic_DNA"/>
</dbReference>
<comment type="caution">
    <text evidence="1">The sequence shown here is derived from an EMBL/GenBank/DDBJ whole genome shotgun (WGS) entry which is preliminary data.</text>
</comment>
<dbReference type="Proteomes" id="UP000031668">
    <property type="component" value="Unassembled WGS sequence"/>
</dbReference>
<organism evidence="1 2">
    <name type="scientific">Thelohanellus kitauei</name>
    <name type="common">Myxosporean</name>
    <dbReference type="NCBI Taxonomy" id="669202"/>
    <lineage>
        <taxon>Eukaryota</taxon>
        <taxon>Metazoa</taxon>
        <taxon>Cnidaria</taxon>
        <taxon>Myxozoa</taxon>
        <taxon>Myxosporea</taxon>
        <taxon>Bivalvulida</taxon>
        <taxon>Platysporina</taxon>
        <taxon>Myxobolidae</taxon>
        <taxon>Thelohanellus</taxon>
    </lineage>
</organism>
<name>A0A0C2J4G5_THEKT</name>
<keyword evidence="2" id="KW-1185">Reference proteome</keyword>
<proteinExistence type="predicted"/>
<sequence length="102" mass="11905">MCYRYICQSRHNICSSINTPIDITRTTTCTSHPFIYAISSTNLSREQYWHSINSKTYQENKHLLLKIMFKVIASFLMLHENESSEARSSPSHEINLVRMYAA</sequence>
<reference evidence="1 2" key="1">
    <citation type="journal article" date="2014" name="Genome Biol. Evol.">
        <title>The genome of the myxosporean Thelohanellus kitauei shows adaptations to nutrient acquisition within its fish host.</title>
        <authorList>
            <person name="Yang Y."/>
            <person name="Xiong J."/>
            <person name="Zhou Z."/>
            <person name="Huo F."/>
            <person name="Miao W."/>
            <person name="Ran C."/>
            <person name="Liu Y."/>
            <person name="Zhang J."/>
            <person name="Feng J."/>
            <person name="Wang M."/>
            <person name="Wang M."/>
            <person name="Wang L."/>
            <person name="Yao B."/>
        </authorList>
    </citation>
    <scope>NUCLEOTIDE SEQUENCE [LARGE SCALE GENOMIC DNA]</scope>
    <source>
        <strain evidence="1">Wuqing</strain>
    </source>
</reference>